<dbReference type="PANTHER" id="PTHR43918:SF4">
    <property type="entry name" value="CARBOXYLIC ESTER HYDROLASE"/>
    <property type="match status" value="1"/>
</dbReference>
<dbReference type="InterPro" id="IPR029058">
    <property type="entry name" value="AB_hydrolase_fold"/>
</dbReference>
<dbReference type="EC" id="3.1.1.-" evidence="3"/>
<gene>
    <name evidence="5" type="ORF">K458DRAFT_468662</name>
</gene>
<protein>
    <recommendedName>
        <fullName evidence="3">Carboxylic ester hydrolase</fullName>
        <ecNumber evidence="3">3.1.1.-</ecNumber>
    </recommendedName>
</protein>
<organism evidence="5 6">
    <name type="scientific">Lentithecium fluviatile CBS 122367</name>
    <dbReference type="NCBI Taxonomy" id="1168545"/>
    <lineage>
        <taxon>Eukaryota</taxon>
        <taxon>Fungi</taxon>
        <taxon>Dikarya</taxon>
        <taxon>Ascomycota</taxon>
        <taxon>Pezizomycotina</taxon>
        <taxon>Dothideomycetes</taxon>
        <taxon>Pleosporomycetidae</taxon>
        <taxon>Pleosporales</taxon>
        <taxon>Massarineae</taxon>
        <taxon>Lentitheciaceae</taxon>
        <taxon>Lentithecium</taxon>
    </lineage>
</organism>
<reference evidence="5" key="1">
    <citation type="journal article" date="2020" name="Stud. Mycol.">
        <title>101 Dothideomycetes genomes: a test case for predicting lifestyles and emergence of pathogens.</title>
        <authorList>
            <person name="Haridas S."/>
            <person name="Albert R."/>
            <person name="Binder M."/>
            <person name="Bloem J."/>
            <person name="Labutti K."/>
            <person name="Salamov A."/>
            <person name="Andreopoulos B."/>
            <person name="Baker S."/>
            <person name="Barry K."/>
            <person name="Bills G."/>
            <person name="Bluhm B."/>
            <person name="Cannon C."/>
            <person name="Castanera R."/>
            <person name="Culley D."/>
            <person name="Daum C."/>
            <person name="Ezra D."/>
            <person name="Gonzalez J."/>
            <person name="Henrissat B."/>
            <person name="Kuo A."/>
            <person name="Liang C."/>
            <person name="Lipzen A."/>
            <person name="Lutzoni F."/>
            <person name="Magnuson J."/>
            <person name="Mondo S."/>
            <person name="Nolan M."/>
            <person name="Ohm R."/>
            <person name="Pangilinan J."/>
            <person name="Park H.-J."/>
            <person name="Ramirez L."/>
            <person name="Alfaro M."/>
            <person name="Sun H."/>
            <person name="Tritt A."/>
            <person name="Yoshinaga Y."/>
            <person name="Zwiers L.-H."/>
            <person name="Turgeon B."/>
            <person name="Goodwin S."/>
            <person name="Spatafora J."/>
            <person name="Crous P."/>
            <person name="Grigoriev I."/>
        </authorList>
    </citation>
    <scope>NUCLEOTIDE SEQUENCE</scope>
    <source>
        <strain evidence="5">CBS 122367</strain>
    </source>
</reference>
<dbReference type="Pfam" id="PF00135">
    <property type="entry name" value="COesterase"/>
    <property type="match status" value="1"/>
</dbReference>
<evidence type="ECO:0000313" key="6">
    <source>
        <dbReference type="Proteomes" id="UP000799291"/>
    </source>
</evidence>
<dbReference type="Gene3D" id="3.40.50.1820">
    <property type="entry name" value="alpha/beta hydrolase"/>
    <property type="match status" value="1"/>
</dbReference>
<dbReference type="SUPFAM" id="SSF53474">
    <property type="entry name" value="alpha/beta-Hydrolases"/>
    <property type="match status" value="1"/>
</dbReference>
<evidence type="ECO:0000313" key="5">
    <source>
        <dbReference type="EMBL" id="KAF2676326.1"/>
    </source>
</evidence>
<feature type="signal peptide" evidence="3">
    <location>
        <begin position="1"/>
        <end position="18"/>
    </location>
</feature>
<evidence type="ECO:0000256" key="1">
    <source>
        <dbReference type="ARBA" id="ARBA00005964"/>
    </source>
</evidence>
<dbReference type="GO" id="GO:0052689">
    <property type="term" value="F:carboxylic ester hydrolase activity"/>
    <property type="evidence" value="ECO:0007669"/>
    <property type="project" value="TreeGrafter"/>
</dbReference>
<feature type="chain" id="PRO_5026374699" description="Carboxylic ester hydrolase" evidence="3">
    <location>
        <begin position="19"/>
        <end position="534"/>
    </location>
</feature>
<keyword evidence="3" id="KW-0732">Signal</keyword>
<keyword evidence="6" id="KW-1185">Reference proteome</keyword>
<proteinExistence type="inferred from homology"/>
<evidence type="ECO:0000256" key="3">
    <source>
        <dbReference type="RuleBase" id="RU361235"/>
    </source>
</evidence>
<sequence length="534" mass="59439">MIALQWFLLASCVLPALATSPVTRSKAGIFHGRYLSEFDQDLYLGIKFAPKPVRFAPATLSEDAPRTHFNATQYGVDCTGYGSDTTKLVAGGWTTLGEDCLHLNIIKPKTKEKNLPVLLWIYGGGWQQGATSDPRYNMSYIVQQSVLNDKPVIGISINYRMAAFGFIYSKEIERTGNQNLGLRDQRLAMQWVNKHISAFGGDPKKVTIWGESAGAYSVGDHISAYNGNNHGLFRAAILESGGSVGAPLNGTDWYQHMYDNLTASVGCATVSNTLQCLRNVSYETIAPYGYQGLEWFHVIDDSFIPRYGEQSLTSGQFAKIPIILGTNTDEGFGVTGVNNDSQAIEQLVHSKRWNVNETVAKKLLELYPNDPALGEPYGWGNRTWPENGLQWKRYQSIATDLTMYAPRRLLAQQMSKYEENVYSYRWDAPKFNNTPTTIGVNHFSEIPFVFGNTEQQITPLGNDSANLALSKMVMRMWTSFAYDLDPNGHGVSGIVSWPQYGGSTSNFVFRADKSYIEDDDSRAEGVAYINNLVR</sequence>
<feature type="domain" description="Carboxylesterase type B" evidence="4">
    <location>
        <begin position="22"/>
        <end position="509"/>
    </location>
</feature>
<dbReference type="InterPro" id="IPR019826">
    <property type="entry name" value="Carboxylesterase_B_AS"/>
</dbReference>
<dbReference type="InterPro" id="IPR002018">
    <property type="entry name" value="CarbesteraseB"/>
</dbReference>
<dbReference type="Proteomes" id="UP000799291">
    <property type="component" value="Unassembled WGS sequence"/>
</dbReference>
<accession>A0A6G1IDN8</accession>
<evidence type="ECO:0000259" key="4">
    <source>
        <dbReference type="Pfam" id="PF00135"/>
    </source>
</evidence>
<evidence type="ECO:0000256" key="2">
    <source>
        <dbReference type="ARBA" id="ARBA00022801"/>
    </source>
</evidence>
<dbReference type="InterPro" id="IPR050654">
    <property type="entry name" value="AChE-related_enzymes"/>
</dbReference>
<dbReference type="AlphaFoldDB" id="A0A6G1IDN8"/>
<comment type="similarity">
    <text evidence="1 3">Belongs to the type-B carboxylesterase/lipase family.</text>
</comment>
<dbReference type="PANTHER" id="PTHR43918">
    <property type="entry name" value="ACETYLCHOLINESTERASE"/>
    <property type="match status" value="1"/>
</dbReference>
<dbReference type="PROSITE" id="PS00122">
    <property type="entry name" value="CARBOXYLESTERASE_B_1"/>
    <property type="match status" value="1"/>
</dbReference>
<name>A0A6G1IDN8_9PLEO</name>
<keyword evidence="2 3" id="KW-0378">Hydrolase</keyword>
<dbReference type="EMBL" id="MU005636">
    <property type="protein sequence ID" value="KAF2676326.1"/>
    <property type="molecule type" value="Genomic_DNA"/>
</dbReference>
<dbReference type="OrthoDB" id="408631at2759"/>